<evidence type="ECO:0008006" key="4">
    <source>
        <dbReference type="Google" id="ProtNLM"/>
    </source>
</evidence>
<keyword evidence="1" id="KW-0472">Membrane</keyword>
<organism evidence="2 3">
    <name type="scientific">Sporosarcina ureae</name>
    <dbReference type="NCBI Taxonomy" id="1571"/>
    <lineage>
        <taxon>Bacteria</taxon>
        <taxon>Bacillati</taxon>
        <taxon>Bacillota</taxon>
        <taxon>Bacilli</taxon>
        <taxon>Bacillales</taxon>
        <taxon>Caryophanaceae</taxon>
        <taxon>Sporosarcina</taxon>
    </lineage>
</organism>
<gene>
    <name evidence="2" type="ORF">SporoS204_01730</name>
</gene>
<evidence type="ECO:0000256" key="1">
    <source>
        <dbReference type="SAM" id="Phobius"/>
    </source>
</evidence>
<proteinExistence type="predicted"/>
<keyword evidence="1" id="KW-1133">Transmembrane helix</keyword>
<feature type="transmembrane region" description="Helical" evidence="1">
    <location>
        <begin position="44"/>
        <end position="69"/>
    </location>
</feature>
<protein>
    <recommendedName>
        <fullName evidence="4">DUF2768 domain-containing protein</fullName>
    </recommendedName>
</protein>
<dbReference type="EMBL" id="CP015108">
    <property type="protein sequence ID" value="ARF13006.1"/>
    <property type="molecule type" value="Genomic_DNA"/>
</dbReference>
<evidence type="ECO:0000313" key="2">
    <source>
        <dbReference type="EMBL" id="ARF13006.1"/>
    </source>
</evidence>
<accession>A0ABM6JS41</accession>
<keyword evidence="3" id="KW-1185">Reference proteome</keyword>
<dbReference type="Proteomes" id="UP000192486">
    <property type="component" value="Chromosome"/>
</dbReference>
<name>A0ABM6JS41_SPOUR</name>
<sequence length="71" mass="8129">MDLWFMIKECSGFLSFFLIIILLSIFLLVATWKNRTNIPKRLTAIITLLSTIFIVVSLIAMIVIISFGYNS</sequence>
<feature type="transmembrane region" description="Helical" evidence="1">
    <location>
        <begin position="12"/>
        <end position="32"/>
    </location>
</feature>
<reference evidence="2 3" key="1">
    <citation type="submission" date="2016-04" db="EMBL/GenBank/DDBJ databases">
        <title>Comparative Genomics and Epigenetics of Sporosarcina ureae.</title>
        <authorList>
            <person name="Oliver A.S."/>
            <person name="Cooper K.K."/>
        </authorList>
    </citation>
    <scope>NUCLEOTIDE SEQUENCE [LARGE SCALE GENOMIC DNA]</scope>
    <source>
        <strain evidence="2 3">S204</strain>
    </source>
</reference>
<keyword evidence="1" id="KW-0812">Transmembrane</keyword>
<evidence type="ECO:0000313" key="3">
    <source>
        <dbReference type="Proteomes" id="UP000192486"/>
    </source>
</evidence>